<name>B4FLL2_MAIZE</name>
<dbReference type="AlphaFoldDB" id="B4FLL2"/>
<keyword evidence="1" id="KW-1133">Transmembrane helix</keyword>
<feature type="transmembrane region" description="Helical" evidence="1">
    <location>
        <begin position="15"/>
        <end position="40"/>
    </location>
</feature>
<keyword evidence="1" id="KW-0472">Membrane</keyword>
<keyword evidence="1" id="KW-0812">Transmembrane</keyword>
<organism evidence="2">
    <name type="scientific">Zea mays</name>
    <name type="common">Maize</name>
    <dbReference type="NCBI Taxonomy" id="4577"/>
    <lineage>
        <taxon>Eukaryota</taxon>
        <taxon>Viridiplantae</taxon>
        <taxon>Streptophyta</taxon>
        <taxon>Embryophyta</taxon>
        <taxon>Tracheophyta</taxon>
        <taxon>Spermatophyta</taxon>
        <taxon>Magnoliopsida</taxon>
        <taxon>Liliopsida</taxon>
        <taxon>Poales</taxon>
        <taxon>Poaceae</taxon>
        <taxon>PACMAD clade</taxon>
        <taxon>Panicoideae</taxon>
        <taxon>Andropogonodae</taxon>
        <taxon>Andropogoneae</taxon>
        <taxon>Tripsacinae</taxon>
        <taxon>Zea</taxon>
    </lineage>
</organism>
<protein>
    <submittedName>
        <fullName evidence="2">Uncharacterized protein</fullName>
    </submittedName>
</protein>
<reference evidence="2" key="1">
    <citation type="journal article" date="2009" name="PLoS Genet.">
        <title>Sequencing, mapping, and analysis of 27,455 maize full-length cDNAs.</title>
        <authorList>
            <person name="Soderlund C."/>
            <person name="Descour A."/>
            <person name="Kudrna D."/>
            <person name="Bomhoff M."/>
            <person name="Boyd L."/>
            <person name="Currie J."/>
            <person name="Angelova A."/>
            <person name="Collura K."/>
            <person name="Wissotski M."/>
            <person name="Ashley E."/>
            <person name="Morrow D."/>
            <person name="Fernandes J."/>
            <person name="Walbot V."/>
            <person name="Yu Y."/>
        </authorList>
    </citation>
    <scope>NUCLEOTIDE SEQUENCE</scope>
    <source>
        <strain evidence="2">B73</strain>
    </source>
</reference>
<accession>B4FLL2</accession>
<proteinExistence type="evidence at transcript level"/>
<dbReference type="EMBL" id="BT038000">
    <property type="protein sequence ID" value="ACF83005.1"/>
    <property type="molecule type" value="mRNA"/>
</dbReference>
<sequence length="42" mass="4827">MLYHQALQNGQRTVWFYLLYSCSCLSVVVSPRLYCLTLLVGS</sequence>
<evidence type="ECO:0000313" key="2">
    <source>
        <dbReference type="EMBL" id="ACF83005.1"/>
    </source>
</evidence>
<evidence type="ECO:0000256" key="1">
    <source>
        <dbReference type="SAM" id="Phobius"/>
    </source>
</evidence>